<feature type="signal peptide" evidence="1">
    <location>
        <begin position="1"/>
        <end position="21"/>
    </location>
</feature>
<name>A0A0U5JGK3_9BACT</name>
<dbReference type="PATRIC" id="fig|389348.3.peg.2625"/>
<evidence type="ECO:0000313" key="2">
    <source>
        <dbReference type="EMBL" id="CUI17940.1"/>
    </source>
</evidence>
<dbReference type="InterPro" id="IPR011051">
    <property type="entry name" value="RmlC_Cupin_sf"/>
</dbReference>
<feature type="chain" id="PRO_5006860481" evidence="1">
    <location>
        <begin position="22"/>
        <end position="246"/>
    </location>
</feature>
<evidence type="ECO:0000256" key="1">
    <source>
        <dbReference type="SAM" id="SignalP"/>
    </source>
</evidence>
<dbReference type="InParanoid" id="A0A0U5JGK3"/>
<dbReference type="Gene3D" id="2.60.120.10">
    <property type="entry name" value="Jelly Rolls"/>
    <property type="match status" value="1"/>
</dbReference>
<organism evidence="2 3">
    <name type="scientific">Candidatus Protochlamydia naegleriophila</name>
    <dbReference type="NCBI Taxonomy" id="389348"/>
    <lineage>
        <taxon>Bacteria</taxon>
        <taxon>Pseudomonadati</taxon>
        <taxon>Chlamydiota</taxon>
        <taxon>Chlamydiia</taxon>
        <taxon>Parachlamydiales</taxon>
        <taxon>Parachlamydiaceae</taxon>
        <taxon>Candidatus Protochlamydia</taxon>
    </lineage>
</organism>
<dbReference type="InterPro" id="IPR014710">
    <property type="entry name" value="RmlC-like_jellyroll"/>
</dbReference>
<keyword evidence="3" id="KW-1185">Reference proteome</keyword>
<gene>
    <name evidence="2" type="ORF">PNK_2343</name>
</gene>
<dbReference type="STRING" id="389348.PNK_2343"/>
<dbReference type="KEGG" id="pnl:PNK_2343"/>
<accession>A0A0U5JGK3</accession>
<evidence type="ECO:0000313" key="3">
    <source>
        <dbReference type="Proteomes" id="UP000069902"/>
    </source>
</evidence>
<keyword evidence="1" id="KW-0732">Signal</keyword>
<dbReference type="EMBL" id="LN879502">
    <property type="protein sequence ID" value="CUI17940.1"/>
    <property type="molecule type" value="Genomic_DNA"/>
</dbReference>
<dbReference type="SUPFAM" id="SSF51182">
    <property type="entry name" value="RmlC-like cupins"/>
    <property type="match status" value="1"/>
</dbReference>
<sequence>MFKINIVLLIFIMKICISNLAAQGEDHSERCHVSNQDIHRQNQRLAAQLIGKKLLTFQRDLTARQQADELNRSIGTLAQQLLQGGVDLSIYSCRTQQGQLSFGMIPLWEGGREAKPSIPLTFFIYVWPPELLAKSKVFNPTNHATSVHSHPIPCSLTVLRGTIDQEEYLPIKDSRRRLAQRVKTITLNPFATVIDDRKDSFLHRLVSRDQGRTCAISLHGYGAPTDEAVQRIFYQTYSKCVYESLE</sequence>
<protein>
    <submittedName>
        <fullName evidence="2">Uncharacterized protein</fullName>
    </submittedName>
</protein>
<dbReference type="AlphaFoldDB" id="A0A0U5JGK3"/>
<proteinExistence type="predicted"/>
<reference evidence="3" key="1">
    <citation type="submission" date="2015-09" db="EMBL/GenBank/DDBJ databases">
        <authorList>
            <person name="Bertelli C."/>
        </authorList>
    </citation>
    <scope>NUCLEOTIDE SEQUENCE [LARGE SCALE GENOMIC DNA]</scope>
    <source>
        <strain evidence="3">KNic</strain>
    </source>
</reference>
<dbReference type="Proteomes" id="UP000069902">
    <property type="component" value="Chromosome cPNK"/>
</dbReference>